<dbReference type="NCBIfam" id="TIGR02073">
    <property type="entry name" value="PBP_1c"/>
    <property type="match status" value="1"/>
</dbReference>
<keyword evidence="12" id="KW-0472">Membrane</keyword>
<evidence type="ECO:0000313" key="15">
    <source>
        <dbReference type="EMBL" id="MBR8463895.1"/>
    </source>
</evidence>
<evidence type="ECO:0000256" key="4">
    <source>
        <dbReference type="ARBA" id="ARBA00022645"/>
    </source>
</evidence>
<feature type="domain" description="Glycosyl transferase family 51" evidence="14">
    <location>
        <begin position="67"/>
        <end position="221"/>
    </location>
</feature>
<proteinExistence type="inferred from homology"/>
<evidence type="ECO:0000256" key="12">
    <source>
        <dbReference type="SAM" id="Phobius"/>
    </source>
</evidence>
<dbReference type="Pfam" id="PF00905">
    <property type="entry name" value="Transpeptidase"/>
    <property type="match status" value="1"/>
</dbReference>
<keyword evidence="16" id="KW-1185">Reference proteome</keyword>
<evidence type="ECO:0000256" key="1">
    <source>
        <dbReference type="ARBA" id="ARBA00004752"/>
    </source>
</evidence>
<dbReference type="PANTHER" id="PTHR32282:SF15">
    <property type="entry name" value="PENICILLIN-BINDING PROTEIN 1C"/>
    <property type="match status" value="1"/>
</dbReference>
<evidence type="ECO:0000256" key="8">
    <source>
        <dbReference type="ARBA" id="ARBA00022801"/>
    </source>
</evidence>
<keyword evidence="6" id="KW-0328">Glycosyltransferase</keyword>
<dbReference type="SUPFAM" id="SSF56601">
    <property type="entry name" value="beta-lactamase/transpeptidase-like"/>
    <property type="match status" value="1"/>
</dbReference>
<evidence type="ECO:0000259" key="14">
    <source>
        <dbReference type="Pfam" id="PF00912"/>
    </source>
</evidence>
<keyword evidence="5" id="KW-0645">Protease</keyword>
<evidence type="ECO:0000256" key="11">
    <source>
        <dbReference type="ARBA" id="ARBA00049902"/>
    </source>
</evidence>
<sequence>MKIKKYILKLIKFMTAFSLMAFVIFAIFDRIYPLNLDTLNKDKSQILYDINGNIVRMKLANDDIWRFEVDEIPNVLKQSVLLFEDRYFYYHFGVNPFAIIRSAIHNLTHKNRIGASTISMQVARMLNPGKRSYANKFREIFRAFQLEWHFSKDEILNLYFTLAPYGGNIEGVSAAARFYFNKSLNKLSYAQMALLSTIPKNPNKNRLDKRSNINALKNRVVKLLYEAGIINLSEFKRAKDEPFKNVRFAVPQNAPSYSDAAFKNGLTHSNLNLTLQNDTLKILTTAMNDLTQYNANNAAAVVIDNAKMSVVAFIGSHKQSAKNGQNSALNMRRNVGSTLKPFIFSLALDDGLITPKSELIDTEIYINEYAPRNYSGGFLGRISATDALTLSLNIPAINLNEKLGTNSLYEMLKRANLVKFDKEYYGASIALGSSEMGLLNLAHLYTIYANDGVLRPLEFAGKMLNNQDKNITLISPQSAYLTAKMMSEASRSYLKNAWQFAKDTPQIAFKTGTSYADRDIYAVGLNKNYTIAVWIGNFDGKRMDGVTGLNDASKVVFDIFKLLSQRQNLQFLTTPNGIIKRLTCLDAYEFTQCKNLQFDEVILNVELKDKCGNLRGEELDFMYKNGYLSKSELAKSPCIDVLKSKKPIFATPYNGEILITDDNSTKVMLKCYAYLGDEIYLKIDGGEFIKTKNASENEVLLDNGKHTLSCLDENSNLNEIMIEIRR</sequence>
<dbReference type="Gene3D" id="1.10.3810.10">
    <property type="entry name" value="Biosynthetic peptidoglycan transglycosylase-like"/>
    <property type="match status" value="1"/>
</dbReference>
<feature type="domain" description="Penicillin-binding protein transpeptidase" evidence="13">
    <location>
        <begin position="299"/>
        <end position="515"/>
    </location>
</feature>
<keyword evidence="12" id="KW-1133">Transmembrane helix</keyword>
<dbReference type="InterPro" id="IPR023346">
    <property type="entry name" value="Lysozyme-like_dom_sf"/>
</dbReference>
<dbReference type="Proteomes" id="UP000682951">
    <property type="component" value="Unassembled WGS sequence"/>
</dbReference>
<dbReference type="InterPro" id="IPR001264">
    <property type="entry name" value="Glyco_trans_51"/>
</dbReference>
<gene>
    <name evidence="15" type="primary">pbpC</name>
    <name evidence="15" type="ORF">KDD93_04800</name>
</gene>
<dbReference type="Pfam" id="PF00912">
    <property type="entry name" value="Transgly"/>
    <property type="match status" value="1"/>
</dbReference>
<comment type="catalytic activity">
    <reaction evidence="11">
        <text>[GlcNAc-(1-&gt;4)-Mur2Ac(oyl-L-Ala-gamma-D-Glu-L-Lys-D-Ala-D-Ala)](n)-di-trans,octa-cis-undecaprenyl diphosphate + beta-D-GlcNAc-(1-&gt;4)-Mur2Ac(oyl-L-Ala-gamma-D-Glu-L-Lys-D-Ala-D-Ala)-di-trans,octa-cis-undecaprenyl diphosphate = [GlcNAc-(1-&gt;4)-Mur2Ac(oyl-L-Ala-gamma-D-Glu-L-Lys-D-Ala-D-Ala)](n+1)-di-trans,octa-cis-undecaprenyl diphosphate + di-trans,octa-cis-undecaprenyl diphosphate + H(+)</text>
        <dbReference type="Rhea" id="RHEA:23708"/>
        <dbReference type="Rhea" id="RHEA-COMP:9602"/>
        <dbReference type="Rhea" id="RHEA-COMP:9603"/>
        <dbReference type="ChEBI" id="CHEBI:15378"/>
        <dbReference type="ChEBI" id="CHEBI:58405"/>
        <dbReference type="ChEBI" id="CHEBI:60033"/>
        <dbReference type="ChEBI" id="CHEBI:78435"/>
        <dbReference type="EC" id="2.4.99.28"/>
    </reaction>
</comment>
<dbReference type="InterPro" id="IPR012338">
    <property type="entry name" value="Beta-lactam/transpept-like"/>
</dbReference>
<comment type="caution">
    <text evidence="15">The sequence shown here is derived from an EMBL/GenBank/DDBJ whole genome shotgun (WGS) entry which is preliminary data.</text>
</comment>
<dbReference type="InterPro" id="IPR050396">
    <property type="entry name" value="Glycosyltr_51/Transpeptidase"/>
</dbReference>
<dbReference type="InterPro" id="IPR011815">
    <property type="entry name" value="PBP_1c"/>
</dbReference>
<feature type="transmembrane region" description="Helical" evidence="12">
    <location>
        <begin position="7"/>
        <end position="28"/>
    </location>
</feature>
<accession>A0ABS5HIQ2</accession>
<evidence type="ECO:0000313" key="16">
    <source>
        <dbReference type="Proteomes" id="UP000682951"/>
    </source>
</evidence>
<dbReference type="EMBL" id="JAGSSW010000004">
    <property type="protein sequence ID" value="MBR8463895.1"/>
    <property type="molecule type" value="Genomic_DNA"/>
</dbReference>
<evidence type="ECO:0000256" key="3">
    <source>
        <dbReference type="ARBA" id="ARBA00007739"/>
    </source>
</evidence>
<keyword evidence="12" id="KW-0812">Transmembrane</keyword>
<keyword evidence="9" id="KW-0511">Multifunctional enzyme</keyword>
<keyword evidence="4" id="KW-0121">Carboxypeptidase</keyword>
<reference evidence="15 16" key="1">
    <citation type="submission" date="2021-04" db="EMBL/GenBank/DDBJ databases">
        <title>Molecular and phenotypic characterization and identification of bacterial isolates recovered from the Anatolian ground squirrels (Spermophilus xanthoprymnus) and which have the potential to form a new species in the Campylobacter genus.</title>
        <authorList>
            <person name="Aydin F."/>
            <person name="Abay S."/>
            <person name="Kayman T."/>
            <person name="Karakaya E."/>
            <person name="Mustak H.K."/>
            <person name="Mustak I.B."/>
            <person name="Bilgin N."/>
            <person name="Duzler A."/>
            <person name="Sahin O."/>
            <person name="Guran O."/>
            <person name="Saticioglu I.B."/>
        </authorList>
    </citation>
    <scope>NUCLEOTIDE SEQUENCE [LARGE SCALE GENOMIC DNA]</scope>
    <source>
        <strain evidence="16">faydin-G24</strain>
    </source>
</reference>
<evidence type="ECO:0000256" key="2">
    <source>
        <dbReference type="ARBA" id="ARBA00007090"/>
    </source>
</evidence>
<dbReference type="InterPro" id="IPR036950">
    <property type="entry name" value="PBP_transglycosylase"/>
</dbReference>
<evidence type="ECO:0000256" key="9">
    <source>
        <dbReference type="ARBA" id="ARBA00023268"/>
    </source>
</evidence>
<evidence type="ECO:0000256" key="10">
    <source>
        <dbReference type="ARBA" id="ARBA00044770"/>
    </source>
</evidence>
<dbReference type="PANTHER" id="PTHR32282">
    <property type="entry name" value="BINDING PROTEIN TRANSPEPTIDASE, PUTATIVE-RELATED"/>
    <property type="match status" value="1"/>
</dbReference>
<keyword evidence="7" id="KW-0808">Transferase</keyword>
<evidence type="ECO:0000256" key="7">
    <source>
        <dbReference type="ARBA" id="ARBA00022679"/>
    </source>
</evidence>
<dbReference type="EC" id="2.4.99.28" evidence="10"/>
<evidence type="ECO:0000256" key="6">
    <source>
        <dbReference type="ARBA" id="ARBA00022676"/>
    </source>
</evidence>
<evidence type="ECO:0000259" key="13">
    <source>
        <dbReference type="Pfam" id="PF00905"/>
    </source>
</evidence>
<dbReference type="Gene3D" id="3.40.710.10">
    <property type="entry name" value="DD-peptidase/beta-lactamase superfamily"/>
    <property type="match status" value="1"/>
</dbReference>
<name>A0ABS5HIQ2_9BACT</name>
<dbReference type="SUPFAM" id="SSF53955">
    <property type="entry name" value="Lysozyme-like"/>
    <property type="match status" value="1"/>
</dbReference>
<comment type="similarity">
    <text evidence="2">In the C-terminal section; belongs to the transpeptidase family.</text>
</comment>
<evidence type="ECO:0000256" key="5">
    <source>
        <dbReference type="ARBA" id="ARBA00022670"/>
    </source>
</evidence>
<comment type="pathway">
    <text evidence="1">Cell wall biogenesis; peptidoglycan biosynthesis.</text>
</comment>
<protein>
    <recommendedName>
        <fullName evidence="10">peptidoglycan glycosyltransferase</fullName>
        <ecNumber evidence="10">2.4.99.28</ecNumber>
    </recommendedName>
</protein>
<organism evidence="15 16">
    <name type="scientific">Campylobacter anatolicus</name>
    <dbReference type="NCBI Taxonomy" id="2829105"/>
    <lineage>
        <taxon>Bacteria</taxon>
        <taxon>Pseudomonadati</taxon>
        <taxon>Campylobacterota</taxon>
        <taxon>Epsilonproteobacteria</taxon>
        <taxon>Campylobacterales</taxon>
        <taxon>Campylobacteraceae</taxon>
        <taxon>Campylobacter</taxon>
    </lineage>
</organism>
<comment type="similarity">
    <text evidence="3">In the N-terminal section; belongs to the glycosyltransferase 51 family.</text>
</comment>
<dbReference type="RefSeq" id="WP_212141925.1">
    <property type="nucleotide sequence ID" value="NZ_JAGSSW010000004.1"/>
</dbReference>
<dbReference type="InterPro" id="IPR001460">
    <property type="entry name" value="PCN-bd_Tpept"/>
</dbReference>
<keyword evidence="8" id="KW-0378">Hydrolase</keyword>